<organism evidence="2 3">
    <name type="scientific">Mortierella isabellina</name>
    <name type="common">Filamentous fungus</name>
    <name type="synonym">Umbelopsis isabellina</name>
    <dbReference type="NCBI Taxonomy" id="91625"/>
    <lineage>
        <taxon>Eukaryota</taxon>
        <taxon>Fungi</taxon>
        <taxon>Fungi incertae sedis</taxon>
        <taxon>Mucoromycota</taxon>
        <taxon>Mucoromycotina</taxon>
        <taxon>Umbelopsidomycetes</taxon>
        <taxon>Umbelopsidales</taxon>
        <taxon>Umbelopsidaceae</taxon>
        <taxon>Umbelopsis</taxon>
    </lineage>
</organism>
<proteinExistence type="predicted"/>
<accession>A0A8H7PWA3</accession>
<dbReference type="OrthoDB" id="4085451at2759"/>
<evidence type="ECO:0000313" key="2">
    <source>
        <dbReference type="EMBL" id="KAG2181428.1"/>
    </source>
</evidence>
<gene>
    <name evidence="2" type="ORF">INT43_009011</name>
</gene>
<feature type="compositionally biased region" description="Basic and acidic residues" evidence="1">
    <location>
        <begin position="227"/>
        <end position="239"/>
    </location>
</feature>
<feature type="region of interest" description="Disordered" evidence="1">
    <location>
        <begin position="201"/>
        <end position="239"/>
    </location>
</feature>
<keyword evidence="3" id="KW-1185">Reference proteome</keyword>
<feature type="region of interest" description="Disordered" evidence="1">
    <location>
        <begin position="1"/>
        <end position="42"/>
    </location>
</feature>
<dbReference type="EMBL" id="JAEPQZ010000005">
    <property type="protein sequence ID" value="KAG2181428.1"/>
    <property type="molecule type" value="Genomic_DNA"/>
</dbReference>
<dbReference type="AlphaFoldDB" id="A0A8H7PWA3"/>
<dbReference type="Proteomes" id="UP000654370">
    <property type="component" value="Unassembled WGS sequence"/>
</dbReference>
<evidence type="ECO:0000313" key="3">
    <source>
        <dbReference type="Proteomes" id="UP000654370"/>
    </source>
</evidence>
<feature type="compositionally biased region" description="Basic and acidic residues" evidence="1">
    <location>
        <begin position="204"/>
        <end position="217"/>
    </location>
</feature>
<protein>
    <submittedName>
        <fullName evidence="2">Uncharacterized protein</fullName>
    </submittedName>
</protein>
<evidence type="ECO:0000256" key="1">
    <source>
        <dbReference type="SAM" id="MobiDB-lite"/>
    </source>
</evidence>
<name>A0A8H7PWA3_MORIS</name>
<comment type="caution">
    <text evidence="2">The sequence shown here is derived from an EMBL/GenBank/DDBJ whole genome shotgun (WGS) entry which is preliminary data.</text>
</comment>
<reference evidence="2" key="1">
    <citation type="submission" date="2020-12" db="EMBL/GenBank/DDBJ databases">
        <title>Metabolic potential, ecology and presence of endohyphal bacteria is reflected in genomic diversity of Mucoromycotina.</title>
        <authorList>
            <person name="Muszewska A."/>
            <person name="Okrasinska A."/>
            <person name="Steczkiewicz K."/>
            <person name="Drgas O."/>
            <person name="Orlowska M."/>
            <person name="Perlinska-Lenart U."/>
            <person name="Aleksandrzak-Piekarczyk T."/>
            <person name="Szatraj K."/>
            <person name="Zielenkiewicz U."/>
            <person name="Pilsyk S."/>
            <person name="Malc E."/>
            <person name="Mieczkowski P."/>
            <person name="Kruszewska J.S."/>
            <person name="Biernat P."/>
            <person name="Pawlowska J."/>
        </authorList>
    </citation>
    <scope>NUCLEOTIDE SEQUENCE</scope>
    <source>
        <strain evidence="2">WA0000067209</strain>
    </source>
</reference>
<sequence length="239" mass="27141">MGAQASKQAARKFPQQANTVTVRQAPKASPSTIYHPENLQSAPTEQYIADDHRSQAIDEDGKDPDLAKKLAEIGQVNIPEFRTKYRQSDPMLKIIQQRNEVEKAEEYDPLLPSSRKAENRITIDDLFAVLEQRKLFTADRTDQQMQSISEKFGLDKESVQTLYKYVNSITPLDVGSDNERQRGVWVNSREQLDKYAEQANAIAKKREQARKADKAELAGDSQASAKSKKEKELEELFID</sequence>